<dbReference type="InterPro" id="IPR036291">
    <property type="entry name" value="NAD(P)-bd_dom_sf"/>
</dbReference>
<reference evidence="2 3" key="1">
    <citation type="submission" date="2023-02" db="EMBL/GenBank/DDBJ databases">
        <title>Genome sequencing required for Actinomycetospora new species description.</title>
        <authorList>
            <person name="Saimee Y."/>
            <person name="Duangmal K."/>
        </authorList>
    </citation>
    <scope>NUCLEOTIDE SEQUENCE [LARGE SCALE GENOMIC DNA]</scope>
    <source>
        <strain evidence="2 3">DW7H6</strain>
    </source>
</reference>
<dbReference type="Proteomes" id="UP001300763">
    <property type="component" value="Unassembled WGS sequence"/>
</dbReference>
<dbReference type="Gene3D" id="3.40.50.720">
    <property type="entry name" value="NAD(P)-binding Rossmann-like Domain"/>
    <property type="match status" value="1"/>
</dbReference>
<dbReference type="SUPFAM" id="SSF51735">
    <property type="entry name" value="NAD(P)-binding Rossmann-fold domains"/>
    <property type="match status" value="1"/>
</dbReference>
<evidence type="ECO:0000313" key="3">
    <source>
        <dbReference type="Proteomes" id="UP001300763"/>
    </source>
</evidence>
<dbReference type="InterPro" id="IPR001509">
    <property type="entry name" value="Epimerase_deHydtase"/>
</dbReference>
<evidence type="ECO:0000313" key="2">
    <source>
        <dbReference type="EMBL" id="MDD7964029.1"/>
    </source>
</evidence>
<organism evidence="2 3">
    <name type="scientific">Actinomycetospora lemnae</name>
    <dbReference type="NCBI Taxonomy" id="3019891"/>
    <lineage>
        <taxon>Bacteria</taxon>
        <taxon>Bacillati</taxon>
        <taxon>Actinomycetota</taxon>
        <taxon>Actinomycetes</taxon>
        <taxon>Pseudonocardiales</taxon>
        <taxon>Pseudonocardiaceae</taxon>
        <taxon>Actinomycetospora</taxon>
    </lineage>
</organism>
<proteinExistence type="predicted"/>
<keyword evidence="3" id="KW-1185">Reference proteome</keyword>
<accession>A0ABT5SMH7</accession>
<name>A0ABT5SMH7_9PSEU</name>
<feature type="domain" description="NAD-dependent epimerase/dehydratase" evidence="1">
    <location>
        <begin position="6"/>
        <end position="105"/>
    </location>
</feature>
<gene>
    <name evidence="2" type="ORF">PGB27_01590</name>
</gene>
<evidence type="ECO:0000259" key="1">
    <source>
        <dbReference type="Pfam" id="PF01370"/>
    </source>
</evidence>
<dbReference type="Pfam" id="PF01370">
    <property type="entry name" value="Epimerase"/>
    <property type="match status" value="1"/>
</dbReference>
<comment type="caution">
    <text evidence="2">The sequence shown here is derived from an EMBL/GenBank/DDBJ whole genome shotgun (WGS) entry which is preliminary data.</text>
</comment>
<dbReference type="EMBL" id="JAQZAO010000001">
    <property type="protein sequence ID" value="MDD7964029.1"/>
    <property type="molecule type" value="Genomic_DNA"/>
</dbReference>
<dbReference type="RefSeq" id="WP_274198580.1">
    <property type="nucleotide sequence ID" value="NZ_JAQZAO010000001.1"/>
</dbReference>
<sequence length="125" mass="12909">MHERFLVTGSSGHLGEALVRTLRDQGTAVTGLDVLPSPWTDVVGSVADPDVVARPVRDVTHVLHTATLHKPHVGTHSRRAFVEGNVTGTQAVLDVAATVGAPVVVTTPAEPSGVYTSPTSGTVST</sequence>
<protein>
    <submittedName>
        <fullName evidence="2">NAD(P)-dependent oxidoreductase</fullName>
    </submittedName>
</protein>